<evidence type="ECO:0000256" key="2">
    <source>
        <dbReference type="SAM" id="Phobius"/>
    </source>
</evidence>
<feature type="signal peptide" evidence="3">
    <location>
        <begin position="1"/>
        <end position="18"/>
    </location>
</feature>
<gene>
    <name evidence="4" type="ORF">G7Y89_g7788</name>
</gene>
<feature type="compositionally biased region" description="Polar residues" evidence="1">
    <location>
        <begin position="318"/>
        <end position="334"/>
    </location>
</feature>
<evidence type="ECO:0000256" key="1">
    <source>
        <dbReference type="SAM" id="MobiDB-lite"/>
    </source>
</evidence>
<keyword evidence="3" id="KW-0732">Signal</keyword>
<evidence type="ECO:0000313" key="4">
    <source>
        <dbReference type="EMBL" id="KAF4630352.1"/>
    </source>
</evidence>
<keyword evidence="2" id="KW-0472">Membrane</keyword>
<reference evidence="4 5" key="1">
    <citation type="submission" date="2020-03" db="EMBL/GenBank/DDBJ databases">
        <title>Draft Genome Sequence of Cudoniella acicularis.</title>
        <authorList>
            <person name="Buettner E."/>
            <person name="Kellner H."/>
        </authorList>
    </citation>
    <scope>NUCLEOTIDE SEQUENCE [LARGE SCALE GENOMIC DNA]</scope>
    <source>
        <strain evidence="4 5">DSM 108380</strain>
    </source>
</reference>
<organism evidence="4 5">
    <name type="scientific">Cudoniella acicularis</name>
    <dbReference type="NCBI Taxonomy" id="354080"/>
    <lineage>
        <taxon>Eukaryota</taxon>
        <taxon>Fungi</taxon>
        <taxon>Dikarya</taxon>
        <taxon>Ascomycota</taxon>
        <taxon>Pezizomycotina</taxon>
        <taxon>Leotiomycetes</taxon>
        <taxon>Helotiales</taxon>
        <taxon>Tricladiaceae</taxon>
        <taxon>Cudoniella</taxon>
    </lineage>
</organism>
<feature type="compositionally biased region" description="Polar residues" evidence="1">
    <location>
        <begin position="302"/>
        <end position="312"/>
    </location>
</feature>
<evidence type="ECO:0000256" key="3">
    <source>
        <dbReference type="SAM" id="SignalP"/>
    </source>
</evidence>
<evidence type="ECO:0000313" key="5">
    <source>
        <dbReference type="Proteomes" id="UP000566819"/>
    </source>
</evidence>
<keyword evidence="2" id="KW-1133">Transmembrane helix</keyword>
<accession>A0A8H4RLD8</accession>
<protein>
    <submittedName>
        <fullName evidence="4">Uncharacterized protein</fullName>
    </submittedName>
</protein>
<comment type="caution">
    <text evidence="4">The sequence shown here is derived from an EMBL/GenBank/DDBJ whole genome shotgun (WGS) entry which is preliminary data.</text>
</comment>
<feature type="region of interest" description="Disordered" evidence="1">
    <location>
        <begin position="215"/>
        <end position="363"/>
    </location>
</feature>
<name>A0A8H4RLD8_9HELO</name>
<dbReference type="OrthoDB" id="3557178at2759"/>
<proteinExistence type="predicted"/>
<dbReference type="Proteomes" id="UP000566819">
    <property type="component" value="Unassembled WGS sequence"/>
</dbReference>
<feature type="transmembrane region" description="Helical" evidence="2">
    <location>
        <begin position="181"/>
        <end position="206"/>
    </location>
</feature>
<feature type="compositionally biased region" description="Low complexity" evidence="1">
    <location>
        <begin position="249"/>
        <end position="299"/>
    </location>
</feature>
<feature type="chain" id="PRO_5034261050" evidence="3">
    <location>
        <begin position="19"/>
        <end position="363"/>
    </location>
</feature>
<keyword evidence="5" id="KW-1185">Reference proteome</keyword>
<feature type="compositionally biased region" description="Pro residues" evidence="1">
    <location>
        <begin position="235"/>
        <end position="248"/>
    </location>
</feature>
<keyword evidence="2" id="KW-0812">Transmembrane</keyword>
<sequence length="363" mass="38329">MIKSRFAVALACVSTVYAIPQNPGTPVITPAPVAPRGADSGFIGYYESSAYGISVWETASCEIASAWSTFGNLGQCCDIVIGCSKTDLATKCVGDYAIYPGSTISCDETCNTDYILASVGASNPISWIGCAEFVQPTTVYVQYPTQLAGGNPTAQATATAGNASPTGTTYTYTPPAPKKSYVWVAGVVVAGLAIIGGLALLLFFLLKKKRRNTGAKPNFVPQQNMQQQQQQPPSSNTPPPIHQYPNQPPQEQQQFAQPAPQYPPNFQQQQQQWAPSPSTTPAPLSAVSPMSSPMPSHAAIVSPQNTGGNPITSALAAQEQQYQDSKSPVGTVSEMNGEHAGPVPMTWNEAEKKGPNVDASELQ</sequence>
<dbReference type="AlphaFoldDB" id="A0A8H4RLD8"/>
<dbReference type="EMBL" id="JAAMPI010000559">
    <property type="protein sequence ID" value="KAF4630352.1"/>
    <property type="molecule type" value="Genomic_DNA"/>
</dbReference>
<feature type="compositionally biased region" description="Low complexity" evidence="1">
    <location>
        <begin position="221"/>
        <end position="234"/>
    </location>
</feature>